<gene>
    <name evidence="1" type="ORF">ALO91_103275</name>
</gene>
<comment type="caution">
    <text evidence="1">The sequence shown here is derived from an EMBL/GenBank/DDBJ whole genome shotgun (WGS) entry which is preliminary data.</text>
</comment>
<evidence type="ECO:0000313" key="2">
    <source>
        <dbReference type="Proteomes" id="UP000050297"/>
    </source>
</evidence>
<name>A0A0L8IJM1_PSESX</name>
<organism evidence="1 2">
    <name type="scientific">Pseudomonas syringae pv. aceris</name>
    <dbReference type="NCBI Taxonomy" id="199198"/>
    <lineage>
        <taxon>Bacteria</taxon>
        <taxon>Pseudomonadati</taxon>
        <taxon>Pseudomonadota</taxon>
        <taxon>Gammaproteobacteria</taxon>
        <taxon>Pseudomonadales</taxon>
        <taxon>Pseudomonadaceae</taxon>
        <taxon>Pseudomonas</taxon>
        <taxon>Pseudomonas syringae</taxon>
    </lineage>
</organism>
<dbReference type="AlphaFoldDB" id="A0A0L8IJM1"/>
<dbReference type="EMBL" id="LJPM01000153">
    <property type="protein sequence ID" value="KPW23257.1"/>
    <property type="molecule type" value="Genomic_DNA"/>
</dbReference>
<accession>A0A0L8IJM1</accession>
<evidence type="ECO:0000313" key="1">
    <source>
        <dbReference type="EMBL" id="KPW23257.1"/>
    </source>
</evidence>
<reference evidence="1 2" key="1">
    <citation type="submission" date="2015-09" db="EMBL/GenBank/DDBJ databases">
        <title>Genome announcement of multiple Pseudomonas syringae strains.</title>
        <authorList>
            <person name="Thakur S."/>
            <person name="Wang P.W."/>
            <person name="Gong Y."/>
            <person name="Weir B.S."/>
            <person name="Guttman D.S."/>
        </authorList>
    </citation>
    <scope>NUCLEOTIDE SEQUENCE [LARGE SCALE GENOMIC DNA]</scope>
    <source>
        <strain evidence="1 2">ICMP2802</strain>
    </source>
</reference>
<sequence>MIQQRTQLEIEYARDTMPRGVFGMNACDDGGLSEFHR</sequence>
<protein>
    <submittedName>
        <fullName evidence="1">Uncharacterized protein</fullName>
    </submittedName>
</protein>
<proteinExistence type="predicted"/>
<dbReference type="PATRIC" id="fig|199198.4.peg.4103"/>
<dbReference type="Proteomes" id="UP000050297">
    <property type="component" value="Unassembled WGS sequence"/>
</dbReference>